<gene>
    <name evidence="4" type="ORF">IAC57_04330</name>
</gene>
<dbReference type="Pfam" id="PF01501">
    <property type="entry name" value="Glyco_transf_8"/>
    <property type="match status" value="1"/>
</dbReference>
<dbReference type="InterPro" id="IPR050748">
    <property type="entry name" value="Glycosyltrans_8_dom-fam"/>
</dbReference>
<keyword evidence="3" id="KW-0479">Metal-binding</keyword>
<dbReference type="CDD" id="cd04194">
    <property type="entry name" value="GT8_A4GalT_like"/>
    <property type="match status" value="1"/>
</dbReference>
<evidence type="ECO:0000256" key="1">
    <source>
        <dbReference type="ARBA" id="ARBA00022676"/>
    </source>
</evidence>
<dbReference type="PANTHER" id="PTHR13778">
    <property type="entry name" value="GLYCOSYLTRANSFERASE 8 DOMAIN-CONTAINING PROTEIN"/>
    <property type="match status" value="1"/>
</dbReference>
<dbReference type="AlphaFoldDB" id="A0A9D1SG93"/>
<comment type="caution">
    <text evidence="4">The sequence shown here is derived from an EMBL/GenBank/DDBJ whole genome shotgun (WGS) entry which is preliminary data.</text>
</comment>
<sequence length="266" mass="31364">MNILTAINKKYLPYFAAMIRSFADNNPGEHTVYIATKEVTGEDIEAYREYFPSGLTFCPVSFCDDILEGAPTERRWPKEIYYRIFAAGFLPETVDRILYLDSDIIVKGDLSGFYNTDFQDNFFVATTNVHSPFLKWFIRVKNGAAKNTVYVNTGVLLMNLKKLREEQDHDEVLRYIARRKFFLMLPDQDVISTLYGHKIKIEDGYVYNLNERKIRGWNRRHGKKGKIGPEWVEEHAKILHYIGRNKPWNETYRGILKPYYDRYRVK</sequence>
<evidence type="ECO:0000313" key="4">
    <source>
        <dbReference type="EMBL" id="HIU59314.1"/>
    </source>
</evidence>
<dbReference type="GO" id="GO:0016757">
    <property type="term" value="F:glycosyltransferase activity"/>
    <property type="evidence" value="ECO:0007669"/>
    <property type="project" value="UniProtKB-KW"/>
</dbReference>
<evidence type="ECO:0000256" key="3">
    <source>
        <dbReference type="ARBA" id="ARBA00022723"/>
    </source>
</evidence>
<accession>A0A9D1SG93</accession>
<evidence type="ECO:0000256" key="2">
    <source>
        <dbReference type="ARBA" id="ARBA00022679"/>
    </source>
</evidence>
<name>A0A9D1SG93_9FIRM</name>
<reference evidence="4" key="1">
    <citation type="submission" date="2020-10" db="EMBL/GenBank/DDBJ databases">
        <authorList>
            <person name="Gilroy R."/>
        </authorList>
    </citation>
    <scope>NUCLEOTIDE SEQUENCE</scope>
    <source>
        <strain evidence="4">11687</strain>
    </source>
</reference>
<dbReference type="SUPFAM" id="SSF53448">
    <property type="entry name" value="Nucleotide-diphospho-sugar transferases"/>
    <property type="match status" value="1"/>
</dbReference>
<dbReference type="Proteomes" id="UP000824081">
    <property type="component" value="Unassembled WGS sequence"/>
</dbReference>
<protein>
    <submittedName>
        <fullName evidence="4">Glycosyltransferase family 8 protein</fullName>
    </submittedName>
</protein>
<dbReference type="Gene3D" id="3.90.550.10">
    <property type="entry name" value="Spore Coat Polysaccharide Biosynthesis Protein SpsA, Chain A"/>
    <property type="match status" value="1"/>
</dbReference>
<organism evidence="4 5">
    <name type="scientific">Candidatus Scatosoma pullistercoris</name>
    <dbReference type="NCBI Taxonomy" id="2840934"/>
    <lineage>
        <taxon>Bacteria</taxon>
        <taxon>Bacillati</taxon>
        <taxon>Bacillota</taxon>
        <taxon>Clostridia</taxon>
        <taxon>Candidatus Scatosoma</taxon>
    </lineage>
</organism>
<keyword evidence="2" id="KW-0808">Transferase</keyword>
<dbReference type="PANTHER" id="PTHR13778:SF47">
    <property type="entry name" value="LIPOPOLYSACCHARIDE 1,3-GALACTOSYLTRANSFERASE"/>
    <property type="match status" value="1"/>
</dbReference>
<dbReference type="EMBL" id="DVMZ01000113">
    <property type="protein sequence ID" value="HIU59314.1"/>
    <property type="molecule type" value="Genomic_DNA"/>
</dbReference>
<evidence type="ECO:0000313" key="5">
    <source>
        <dbReference type="Proteomes" id="UP000824081"/>
    </source>
</evidence>
<reference evidence="4" key="2">
    <citation type="journal article" date="2021" name="PeerJ">
        <title>Extensive microbial diversity within the chicken gut microbiome revealed by metagenomics and culture.</title>
        <authorList>
            <person name="Gilroy R."/>
            <person name="Ravi A."/>
            <person name="Getino M."/>
            <person name="Pursley I."/>
            <person name="Horton D.L."/>
            <person name="Alikhan N.F."/>
            <person name="Baker D."/>
            <person name="Gharbi K."/>
            <person name="Hall N."/>
            <person name="Watson M."/>
            <person name="Adriaenssens E.M."/>
            <person name="Foster-Nyarko E."/>
            <person name="Jarju S."/>
            <person name="Secka A."/>
            <person name="Antonio M."/>
            <person name="Oren A."/>
            <person name="Chaudhuri R.R."/>
            <person name="La Ragione R."/>
            <person name="Hildebrand F."/>
            <person name="Pallen M.J."/>
        </authorList>
    </citation>
    <scope>NUCLEOTIDE SEQUENCE</scope>
    <source>
        <strain evidence="4">11687</strain>
    </source>
</reference>
<dbReference type="InterPro" id="IPR002495">
    <property type="entry name" value="Glyco_trans_8"/>
</dbReference>
<dbReference type="GO" id="GO:0046872">
    <property type="term" value="F:metal ion binding"/>
    <property type="evidence" value="ECO:0007669"/>
    <property type="project" value="UniProtKB-KW"/>
</dbReference>
<keyword evidence="1" id="KW-0328">Glycosyltransferase</keyword>
<proteinExistence type="predicted"/>
<dbReference type="InterPro" id="IPR029044">
    <property type="entry name" value="Nucleotide-diphossugar_trans"/>
</dbReference>